<sequence>MCLGAYCDVHGAEHTVHGISGCAAEAPPPASFSTLPDELVAAILSHMAADERHCGPALVCRQWSRLCYSPELLAELDTGESETSCGVDTVIARLDWPAGRSALTSLELSLSDPDGLAQHYWLPFTTRSQLAVATPTAGAPHDSCLRLQRLTLRAAAIIDLRATVLPASLTHLTWSERCDDLEDLPAEVAALTSLRSLGLEDCGYTPERVAALAPSLQHLRLEVTPAPIALDQLTGLQALHLRPAAFPEPMHAITNALPCLSRLTGLALVGISLLPWGQASLLECLPHLTALERLAICDRDTAGEAPCLPAGAWAARLRWLAADWQLLLRSPGLLGDADQLERLAIMGGRVCHGSGKRLWDTVAAHPCLCRLDLHPTFSCGETFQPEPQLAALVRRPAAAIAARRPWGLTFAAVEDAGPLWAGMLAEWD</sequence>
<comment type="subcellular location">
    <subcellularLocation>
        <location evidence="1">Cytoplasm</location>
        <location evidence="1">Cytoskeleton</location>
        <location evidence="1">Cilium axoneme</location>
    </subcellularLocation>
</comment>
<accession>A0A2P6TN51</accession>
<dbReference type="Gene3D" id="1.20.1280.50">
    <property type="match status" value="1"/>
</dbReference>
<comment type="caution">
    <text evidence="3">The sequence shown here is derived from an EMBL/GenBank/DDBJ whole genome shotgun (WGS) entry which is preliminary data.</text>
</comment>
<dbReference type="Gene3D" id="3.80.10.10">
    <property type="entry name" value="Ribonuclease Inhibitor"/>
    <property type="match status" value="1"/>
</dbReference>
<evidence type="ECO:0000313" key="3">
    <source>
        <dbReference type="EMBL" id="PRW50765.1"/>
    </source>
</evidence>
<dbReference type="AlphaFoldDB" id="A0A2P6TN51"/>
<evidence type="ECO:0000256" key="1">
    <source>
        <dbReference type="ARBA" id="ARBA00004430"/>
    </source>
</evidence>
<dbReference type="InterPro" id="IPR032675">
    <property type="entry name" value="LRR_dom_sf"/>
</dbReference>
<gene>
    <name evidence="3" type="ORF">C2E21_5502</name>
</gene>
<dbReference type="Proteomes" id="UP000239899">
    <property type="component" value="Unassembled WGS sequence"/>
</dbReference>
<proteinExistence type="predicted"/>
<keyword evidence="4" id="KW-1185">Reference proteome</keyword>
<organism evidence="3 4">
    <name type="scientific">Chlorella sorokiniana</name>
    <name type="common">Freshwater green alga</name>
    <dbReference type="NCBI Taxonomy" id="3076"/>
    <lineage>
        <taxon>Eukaryota</taxon>
        <taxon>Viridiplantae</taxon>
        <taxon>Chlorophyta</taxon>
        <taxon>core chlorophytes</taxon>
        <taxon>Trebouxiophyceae</taxon>
        <taxon>Chlorellales</taxon>
        <taxon>Chlorellaceae</taxon>
        <taxon>Chlorella clade</taxon>
        <taxon>Chlorella</taxon>
    </lineage>
</organism>
<name>A0A2P6TN51_CHLSO</name>
<dbReference type="PROSITE" id="PS50181">
    <property type="entry name" value="FBOX"/>
    <property type="match status" value="1"/>
</dbReference>
<dbReference type="InterPro" id="IPR036047">
    <property type="entry name" value="F-box-like_dom_sf"/>
</dbReference>
<dbReference type="SUPFAM" id="SSF81383">
    <property type="entry name" value="F-box domain"/>
    <property type="match status" value="1"/>
</dbReference>
<dbReference type="SUPFAM" id="SSF52047">
    <property type="entry name" value="RNI-like"/>
    <property type="match status" value="1"/>
</dbReference>
<dbReference type="GO" id="GO:0005930">
    <property type="term" value="C:axoneme"/>
    <property type="evidence" value="ECO:0007669"/>
    <property type="project" value="UniProtKB-SubCell"/>
</dbReference>
<dbReference type="InterPro" id="IPR001810">
    <property type="entry name" value="F-box_dom"/>
</dbReference>
<evidence type="ECO:0000313" key="4">
    <source>
        <dbReference type="Proteomes" id="UP000239899"/>
    </source>
</evidence>
<protein>
    <submittedName>
        <fullName evidence="3">Disease resistance RGA2-like</fullName>
    </submittedName>
</protein>
<dbReference type="EMBL" id="LHPG02000010">
    <property type="protein sequence ID" value="PRW50765.1"/>
    <property type="molecule type" value="Genomic_DNA"/>
</dbReference>
<evidence type="ECO:0000259" key="2">
    <source>
        <dbReference type="PROSITE" id="PS50181"/>
    </source>
</evidence>
<dbReference type="Pfam" id="PF12937">
    <property type="entry name" value="F-box-like"/>
    <property type="match status" value="1"/>
</dbReference>
<reference evidence="3 4" key="1">
    <citation type="journal article" date="2018" name="Plant J.">
        <title>Genome sequences of Chlorella sorokiniana UTEX 1602 and Micractinium conductrix SAG 241.80: implications to maltose excretion by a green alga.</title>
        <authorList>
            <person name="Arriola M.B."/>
            <person name="Velmurugan N."/>
            <person name="Zhang Y."/>
            <person name="Plunkett M.H."/>
            <person name="Hondzo H."/>
            <person name="Barney B.M."/>
        </authorList>
    </citation>
    <scope>NUCLEOTIDE SEQUENCE [LARGE SCALE GENOMIC DNA]</scope>
    <source>
        <strain evidence="4">UTEX 1602</strain>
    </source>
</reference>
<feature type="domain" description="F-box" evidence="2">
    <location>
        <begin position="29"/>
        <end position="76"/>
    </location>
</feature>